<evidence type="ECO:0000313" key="6">
    <source>
        <dbReference type="EMBL" id="MBS2548784.1"/>
    </source>
</evidence>
<organism evidence="6 7">
    <name type="scientific">Catenulispora pinistramenti</name>
    <dbReference type="NCBI Taxonomy" id="2705254"/>
    <lineage>
        <taxon>Bacteria</taxon>
        <taxon>Bacillati</taxon>
        <taxon>Actinomycetota</taxon>
        <taxon>Actinomycetes</taxon>
        <taxon>Catenulisporales</taxon>
        <taxon>Catenulisporaceae</taxon>
        <taxon>Catenulispora</taxon>
    </lineage>
</organism>
<keyword evidence="2" id="KW-0479">Metal-binding</keyword>
<dbReference type="InterPro" id="IPR007197">
    <property type="entry name" value="rSAM"/>
</dbReference>
<dbReference type="PANTHER" id="PTHR11228:SF7">
    <property type="entry name" value="PQQA PEPTIDE CYCLASE"/>
    <property type="match status" value="1"/>
</dbReference>
<evidence type="ECO:0000256" key="2">
    <source>
        <dbReference type="ARBA" id="ARBA00022723"/>
    </source>
</evidence>
<dbReference type="Gene3D" id="3.20.20.70">
    <property type="entry name" value="Aldolase class I"/>
    <property type="match status" value="1"/>
</dbReference>
<protein>
    <submittedName>
        <fullName evidence="6">Radical SAM protein</fullName>
    </submittedName>
</protein>
<evidence type="ECO:0000313" key="7">
    <source>
        <dbReference type="Proteomes" id="UP000730482"/>
    </source>
</evidence>
<evidence type="ECO:0000256" key="3">
    <source>
        <dbReference type="ARBA" id="ARBA00023004"/>
    </source>
</evidence>
<dbReference type="SUPFAM" id="SSF102114">
    <property type="entry name" value="Radical SAM enzymes"/>
    <property type="match status" value="1"/>
</dbReference>
<accession>A0ABS5KRY9</accession>
<reference evidence="6 7" key="1">
    <citation type="submission" date="2020-02" db="EMBL/GenBank/DDBJ databases">
        <title>Acidophilic actinobacteria isolated from forest soil.</title>
        <authorList>
            <person name="Golinska P."/>
        </authorList>
    </citation>
    <scope>NUCLEOTIDE SEQUENCE [LARGE SCALE GENOMIC DNA]</scope>
    <source>
        <strain evidence="6 7">NL8</strain>
    </source>
</reference>
<feature type="domain" description="Radical SAM core" evidence="5">
    <location>
        <begin position="12"/>
        <end position="225"/>
    </location>
</feature>
<keyword evidence="1" id="KW-0949">S-adenosyl-L-methionine</keyword>
<dbReference type="SMART" id="SM00729">
    <property type="entry name" value="Elp3"/>
    <property type="match status" value="1"/>
</dbReference>
<gene>
    <name evidence="6" type="ORF">KGQ19_18115</name>
</gene>
<evidence type="ECO:0000256" key="4">
    <source>
        <dbReference type="ARBA" id="ARBA00023014"/>
    </source>
</evidence>
<dbReference type="PANTHER" id="PTHR11228">
    <property type="entry name" value="RADICAL SAM DOMAIN PROTEIN"/>
    <property type="match status" value="1"/>
</dbReference>
<dbReference type="EMBL" id="JAAFYZ010000056">
    <property type="protein sequence ID" value="MBS2548784.1"/>
    <property type="molecule type" value="Genomic_DNA"/>
</dbReference>
<dbReference type="InterPro" id="IPR013785">
    <property type="entry name" value="Aldolase_TIM"/>
</dbReference>
<dbReference type="Pfam" id="PF04055">
    <property type="entry name" value="Radical_SAM"/>
    <property type="match status" value="1"/>
</dbReference>
<dbReference type="SFLD" id="SFLDS00029">
    <property type="entry name" value="Radical_SAM"/>
    <property type="match status" value="1"/>
</dbReference>
<dbReference type="SFLD" id="SFLDG01067">
    <property type="entry name" value="SPASM/twitch_domain_containing"/>
    <property type="match status" value="1"/>
</dbReference>
<dbReference type="InterPro" id="IPR050377">
    <property type="entry name" value="Radical_SAM_PqqE_MftC-like"/>
</dbReference>
<dbReference type="InterPro" id="IPR006638">
    <property type="entry name" value="Elp3/MiaA/NifB-like_rSAM"/>
</dbReference>
<sequence length="304" mass="33762">MSTPTITEAAGITRIETLYIQLLYRCQFRCAHCFHGDRLAWRDAYTLDQAITLVELMQRDYATTGVNLLGGEPFLFYQLGPLLTHTKRTLGMHTEICTNGYRVIQKLAEVATDLDLLRVSLEGLEQANDAIRHRGSFREAIAALAYARNLKIATGVTMTVTATNIADVVPLARLLETLAVRELKLHHLRPVGYASRHTELVIPDPIAYQRMREQIEDANLRISVLVDDELATDRESEERAGAEYGATASRIESDPRGALTMSCNAVGTDAHAFYFDKQSGRIEHEGGGRNEVLLGIPPVVYAHA</sequence>
<dbReference type="CDD" id="cd01335">
    <property type="entry name" value="Radical_SAM"/>
    <property type="match status" value="1"/>
</dbReference>
<comment type="caution">
    <text evidence="6">The sequence shown here is derived from an EMBL/GenBank/DDBJ whole genome shotgun (WGS) entry which is preliminary data.</text>
</comment>
<proteinExistence type="predicted"/>
<dbReference type="RefSeq" id="WP_212010362.1">
    <property type="nucleotide sequence ID" value="NZ_JAAFYZ010000056.1"/>
</dbReference>
<evidence type="ECO:0000259" key="5">
    <source>
        <dbReference type="PROSITE" id="PS51918"/>
    </source>
</evidence>
<keyword evidence="4" id="KW-0411">Iron-sulfur</keyword>
<evidence type="ECO:0000256" key="1">
    <source>
        <dbReference type="ARBA" id="ARBA00022691"/>
    </source>
</evidence>
<name>A0ABS5KRY9_9ACTN</name>
<dbReference type="InterPro" id="IPR058240">
    <property type="entry name" value="rSAM_sf"/>
</dbReference>
<dbReference type="PROSITE" id="PS51918">
    <property type="entry name" value="RADICAL_SAM"/>
    <property type="match status" value="1"/>
</dbReference>
<keyword evidence="7" id="KW-1185">Reference proteome</keyword>
<dbReference type="Proteomes" id="UP000730482">
    <property type="component" value="Unassembled WGS sequence"/>
</dbReference>
<keyword evidence="3" id="KW-0408">Iron</keyword>